<evidence type="ECO:0000259" key="2">
    <source>
        <dbReference type="Pfam" id="PF03918"/>
    </source>
</evidence>
<dbReference type="AlphaFoldDB" id="A0A381QPW2"/>
<keyword evidence="1" id="KW-0472">Membrane</keyword>
<dbReference type="Pfam" id="PF03918">
    <property type="entry name" value="CcmH"/>
    <property type="match status" value="1"/>
</dbReference>
<dbReference type="SUPFAM" id="SSF48439">
    <property type="entry name" value="Protein prenylyltransferase"/>
    <property type="match status" value="1"/>
</dbReference>
<feature type="transmembrane region" description="Helical" evidence="1">
    <location>
        <begin position="35"/>
        <end position="58"/>
    </location>
</feature>
<keyword evidence="1" id="KW-0812">Transmembrane</keyword>
<proteinExistence type="predicted"/>
<evidence type="ECO:0000313" key="3">
    <source>
        <dbReference type="EMBL" id="SUZ81382.1"/>
    </source>
</evidence>
<protein>
    <recommendedName>
        <fullName evidence="2">CcmH/CycL/Ccl2/NrfF N-terminal domain-containing protein</fullName>
    </recommendedName>
</protein>
<organism evidence="3">
    <name type="scientific">marine metagenome</name>
    <dbReference type="NCBI Taxonomy" id="408172"/>
    <lineage>
        <taxon>unclassified sequences</taxon>
        <taxon>metagenomes</taxon>
        <taxon>ecological metagenomes</taxon>
    </lineage>
</organism>
<evidence type="ECO:0000256" key="1">
    <source>
        <dbReference type="SAM" id="Phobius"/>
    </source>
</evidence>
<keyword evidence="1" id="KW-1133">Transmembrane helix</keyword>
<feature type="transmembrane region" description="Helical" evidence="1">
    <location>
        <begin position="70"/>
        <end position="88"/>
    </location>
</feature>
<dbReference type="EMBL" id="UINC01001466">
    <property type="protein sequence ID" value="SUZ81382.1"/>
    <property type="molecule type" value="Genomic_DNA"/>
</dbReference>
<name>A0A381QPW2_9ZZZZ</name>
<accession>A0A381QPW2</accession>
<dbReference type="InterPro" id="IPR011990">
    <property type="entry name" value="TPR-like_helical_dom_sf"/>
</dbReference>
<sequence length="334" mass="34403">MVDDGRTDDEIRSVLVARFGEDIDYTPGGEGLTGLVWVLPVLAGGAAAVGLGLALVRWRGGRSGGRPPRPLVVGGVLLVVVVAGLLVARTAGQRPTGGSLSGDIRSSTRTLLVEAGVADPEEAVVLYSQVLEVQPSNAEALAYRGWVRWRNGEGPSARSDLDEAVAVDPAYPDVRVFRASQRHADGDHTGAAADLVALDGLAAPPIVGDLLAASRLRERIAVGLASDGDLLEALEVLDSGLSADPENSSLLAERGWLLVLTRAPELVQRGLSNLDEAVAVQPGDPHARAYRAVALATVVGRPGDATADLAAFAAVDNPPADLVDLLVGMGLLGG</sequence>
<gene>
    <name evidence="3" type="ORF">METZ01_LOCUS34236</name>
</gene>
<dbReference type="Gene3D" id="1.25.40.10">
    <property type="entry name" value="Tetratricopeptide repeat domain"/>
    <property type="match status" value="2"/>
</dbReference>
<feature type="domain" description="CcmH/CycL/Ccl2/NrfF N-terminal" evidence="2">
    <location>
        <begin position="1"/>
        <end position="59"/>
    </location>
</feature>
<reference evidence="3" key="1">
    <citation type="submission" date="2018-05" db="EMBL/GenBank/DDBJ databases">
        <authorList>
            <person name="Lanie J.A."/>
            <person name="Ng W.-L."/>
            <person name="Kazmierczak K.M."/>
            <person name="Andrzejewski T.M."/>
            <person name="Davidsen T.M."/>
            <person name="Wayne K.J."/>
            <person name="Tettelin H."/>
            <person name="Glass J.I."/>
            <person name="Rusch D."/>
            <person name="Podicherti R."/>
            <person name="Tsui H.-C.T."/>
            <person name="Winkler M.E."/>
        </authorList>
    </citation>
    <scope>NUCLEOTIDE SEQUENCE</scope>
</reference>
<dbReference type="InterPro" id="IPR005616">
    <property type="entry name" value="CcmH/CycL/Ccl2/NrfF_N"/>
</dbReference>